<organism evidence="15 16">
    <name type="scientific">Pseudoalteromonas phenolica</name>
    <dbReference type="NCBI Taxonomy" id="161398"/>
    <lineage>
        <taxon>Bacteria</taxon>
        <taxon>Pseudomonadati</taxon>
        <taxon>Pseudomonadota</taxon>
        <taxon>Gammaproteobacteria</taxon>
        <taxon>Alteromonadales</taxon>
        <taxon>Pseudoalteromonadaceae</taxon>
        <taxon>Pseudoalteromonas</taxon>
    </lineage>
</organism>
<dbReference type="SUPFAM" id="SSF52540">
    <property type="entry name" value="P-loop containing nucleoside triphosphate hydrolases"/>
    <property type="match status" value="1"/>
</dbReference>
<dbReference type="SUPFAM" id="SSF50465">
    <property type="entry name" value="EF-Tu/eEF-1alpha/eIF2-gamma C-terminal domain"/>
    <property type="match status" value="1"/>
</dbReference>
<comment type="subcellular location">
    <subcellularLocation>
        <location evidence="13">Cytoplasm</location>
    </subcellularLocation>
</comment>
<dbReference type="Gene3D" id="2.40.30.10">
    <property type="entry name" value="Translation factors"/>
    <property type="match status" value="2"/>
</dbReference>
<keyword evidence="2 13" id="KW-0479">Metal-binding</keyword>
<feature type="binding site" evidence="13">
    <location>
        <position position="26"/>
    </location>
    <ligand>
        <name>Mg(2+)</name>
        <dbReference type="ChEBI" id="CHEBI:18420"/>
    </ligand>
</feature>
<dbReference type="NCBIfam" id="NF000766">
    <property type="entry name" value="PRK00049.1"/>
    <property type="match status" value="1"/>
</dbReference>
<dbReference type="Pfam" id="PF03143">
    <property type="entry name" value="GTP_EFTU_D3"/>
    <property type="match status" value="1"/>
</dbReference>
<dbReference type="InterPro" id="IPR004161">
    <property type="entry name" value="EFTu-like_2"/>
</dbReference>
<comment type="subunit">
    <text evidence="12">(Microbial infection) Upon infection by bacteriophage Qbeta, part of the viral RNA-dependent RNA polymerase complex, the other subunits are the viral replicase catalytic subunit (AC P14647), host ribosomal protein S1 and EF-Ts.</text>
</comment>
<feature type="binding site" evidence="13">
    <location>
        <begin position="81"/>
        <end position="85"/>
    </location>
    <ligand>
        <name>GTP</name>
        <dbReference type="ChEBI" id="CHEBI:37565"/>
    </ligand>
</feature>
<dbReference type="RefSeq" id="WP_130257380.1">
    <property type="nucleotide sequence ID" value="NZ_PPSX01000146.1"/>
</dbReference>
<reference evidence="15 16" key="1">
    <citation type="submission" date="2018-01" db="EMBL/GenBank/DDBJ databases">
        <title>Co-occurrence of chitin degradation, pigmentation and bioactivity in marine Pseudoalteromonas.</title>
        <authorList>
            <person name="Paulsen S."/>
            <person name="Gram L."/>
            <person name="Machado H."/>
        </authorList>
    </citation>
    <scope>NUCLEOTIDE SEQUENCE [LARGE SCALE GENOMIC DNA]</scope>
    <source>
        <strain evidence="15 16">S3898</strain>
    </source>
</reference>
<keyword evidence="5 13" id="KW-0378">Hydrolase</keyword>
<keyword evidence="13" id="KW-0963">Cytoplasm</keyword>
<feature type="binding site" evidence="13">
    <location>
        <begin position="19"/>
        <end position="26"/>
    </location>
    <ligand>
        <name>GTP</name>
        <dbReference type="ChEBI" id="CHEBI:37565"/>
    </ligand>
</feature>
<dbReference type="InterPro" id="IPR004160">
    <property type="entry name" value="Transl_elong_EFTu/EF1A_C"/>
</dbReference>
<evidence type="ECO:0000256" key="8">
    <source>
        <dbReference type="ARBA" id="ARBA00023134"/>
    </source>
</evidence>
<dbReference type="InterPro" id="IPR050055">
    <property type="entry name" value="EF-Tu_GTPase"/>
</dbReference>
<feature type="domain" description="Tr-type G" evidence="14">
    <location>
        <begin position="10"/>
        <end position="204"/>
    </location>
</feature>
<dbReference type="PROSITE" id="PS51722">
    <property type="entry name" value="G_TR_2"/>
    <property type="match status" value="1"/>
</dbReference>
<accession>A0A4Q7IHX9</accession>
<keyword evidence="7 13" id="KW-0648">Protein biosynthesis</keyword>
<dbReference type="Proteomes" id="UP000291338">
    <property type="component" value="Unassembled WGS sequence"/>
</dbReference>
<evidence type="ECO:0000256" key="9">
    <source>
        <dbReference type="ARBA" id="ARBA00029554"/>
    </source>
</evidence>
<sequence length="394" mass="43431">MAKEKFERSKPHVNVGTIGHVDHGKTTLTAAITNVLAKVYGGEAKDFAAIDNAPEERERGITISTSHVEYDTPTRHYAHVDCPGHADYVKNMITGAAQMDGAILVVAATDGPMPQTREHILLSRQVGVPYIIVFMNKCDMVDDEELLELVEMEVRELLSEYDFPGDDLPLIQGSALKALEGEKQWEDKIVELAEALDSYIPEPERDIDKPFIMPIEDVFSIQGRGTVVTGRVEAGIINVNDEVEIVGIKETTKTTCTGVEMFRKLLDEGRAGENIGALLRGTKRDEVERGQVLCKPGSINPHTKFTSEVYVLSKDEGGRHTPFFKGYRPQFYFRTTDVTGDVQLPEGVEMVMPGDNIKMTVELIVPIAMDEGLRFAIREGGRTVGAGVVATIVE</sequence>
<dbReference type="PANTHER" id="PTHR43721">
    <property type="entry name" value="ELONGATION FACTOR TU-RELATED"/>
    <property type="match status" value="1"/>
</dbReference>
<dbReference type="AlphaFoldDB" id="A0A4Q7IHX9"/>
<dbReference type="CDD" id="cd03697">
    <property type="entry name" value="EFTU_II"/>
    <property type="match status" value="1"/>
</dbReference>
<dbReference type="FunFam" id="2.40.30.10:FF:000001">
    <property type="entry name" value="Elongation factor Tu"/>
    <property type="match status" value="1"/>
</dbReference>
<comment type="caution">
    <text evidence="15">The sequence shown here is derived from an EMBL/GenBank/DDBJ whole genome shotgun (WGS) entry which is preliminary data.</text>
</comment>
<dbReference type="InterPro" id="IPR000795">
    <property type="entry name" value="T_Tr_GTP-bd_dom"/>
</dbReference>
<keyword evidence="4 13" id="KW-0251">Elongation factor</keyword>
<gene>
    <name evidence="13 15" type="primary">tuf</name>
    <name evidence="15" type="ORF">C1E23_20860</name>
</gene>
<feature type="binding site" evidence="13">
    <location>
        <begin position="136"/>
        <end position="139"/>
    </location>
    <ligand>
        <name>GTP</name>
        <dbReference type="ChEBI" id="CHEBI:37565"/>
    </ligand>
</feature>
<comment type="catalytic activity">
    <reaction evidence="13">
        <text>GTP + H2O = GDP + phosphate + H(+)</text>
        <dbReference type="Rhea" id="RHEA:19669"/>
        <dbReference type="ChEBI" id="CHEBI:15377"/>
        <dbReference type="ChEBI" id="CHEBI:15378"/>
        <dbReference type="ChEBI" id="CHEBI:37565"/>
        <dbReference type="ChEBI" id="CHEBI:43474"/>
        <dbReference type="ChEBI" id="CHEBI:58189"/>
        <dbReference type="EC" id="3.6.5.3"/>
    </reaction>
</comment>
<evidence type="ECO:0000256" key="7">
    <source>
        <dbReference type="ARBA" id="ARBA00022917"/>
    </source>
</evidence>
<dbReference type="Gene3D" id="3.40.50.300">
    <property type="entry name" value="P-loop containing nucleotide triphosphate hydrolases"/>
    <property type="match status" value="1"/>
</dbReference>
<dbReference type="PROSITE" id="PS00301">
    <property type="entry name" value="G_TR_1"/>
    <property type="match status" value="1"/>
</dbReference>
<evidence type="ECO:0000256" key="5">
    <source>
        <dbReference type="ARBA" id="ARBA00022801"/>
    </source>
</evidence>
<dbReference type="GO" id="GO:0000287">
    <property type="term" value="F:magnesium ion binding"/>
    <property type="evidence" value="ECO:0007669"/>
    <property type="project" value="UniProtKB-UniRule"/>
</dbReference>
<comment type="similarity">
    <text evidence="1 13">Belongs to the TRAFAC class translation factor GTPase superfamily. Classic translation factor GTPase family. EF-Tu/EF-1A subfamily.</text>
</comment>
<comment type="function">
    <text evidence="10">May play an important regulatory role in cell growth and in the bacterial response to nutrient deprivation.</text>
</comment>
<dbReference type="InterPro" id="IPR033720">
    <property type="entry name" value="EFTU_2"/>
</dbReference>
<comment type="subunit">
    <text evidence="11">Monomer. Heterotetramer composed of two EF-Ts.EF-Tu dimer complexes.</text>
</comment>
<dbReference type="InterPro" id="IPR009000">
    <property type="entry name" value="Transl_B-barrel_sf"/>
</dbReference>
<dbReference type="InterPro" id="IPR005225">
    <property type="entry name" value="Small_GTP-bd"/>
</dbReference>
<dbReference type="GO" id="GO:0005525">
    <property type="term" value="F:GTP binding"/>
    <property type="evidence" value="ECO:0007669"/>
    <property type="project" value="UniProtKB-UniRule"/>
</dbReference>
<dbReference type="GO" id="GO:0003746">
    <property type="term" value="F:translation elongation factor activity"/>
    <property type="evidence" value="ECO:0007669"/>
    <property type="project" value="UniProtKB-UniRule"/>
</dbReference>
<dbReference type="InterPro" id="IPR027417">
    <property type="entry name" value="P-loop_NTPase"/>
</dbReference>
<dbReference type="GO" id="GO:0003924">
    <property type="term" value="F:GTPase activity"/>
    <property type="evidence" value="ECO:0007669"/>
    <property type="project" value="UniProtKB-UniRule"/>
</dbReference>
<dbReference type="InterPro" id="IPR031157">
    <property type="entry name" value="G_TR_CS"/>
</dbReference>
<evidence type="ECO:0000313" key="15">
    <source>
        <dbReference type="EMBL" id="RZQ51191.1"/>
    </source>
</evidence>
<dbReference type="InterPro" id="IPR004541">
    <property type="entry name" value="Transl_elong_EFTu/EF1A_bac/org"/>
</dbReference>
<dbReference type="CDD" id="cd03707">
    <property type="entry name" value="EFTU_III"/>
    <property type="match status" value="1"/>
</dbReference>
<protein>
    <recommendedName>
        <fullName evidence="9 13">Elongation factor Tu</fullName>
        <shortName evidence="13">EF-Tu</shortName>
        <ecNumber evidence="13">3.6.5.3</ecNumber>
    </recommendedName>
</protein>
<dbReference type="NCBIfam" id="TIGR00231">
    <property type="entry name" value="small_GTP"/>
    <property type="match status" value="1"/>
</dbReference>
<dbReference type="PANTHER" id="PTHR43721:SF22">
    <property type="entry name" value="ELONGATION FACTOR TU, MITOCHONDRIAL"/>
    <property type="match status" value="1"/>
</dbReference>
<proteinExistence type="inferred from homology"/>
<evidence type="ECO:0000256" key="11">
    <source>
        <dbReference type="ARBA" id="ARBA00063778"/>
    </source>
</evidence>
<keyword evidence="6 13" id="KW-0460">Magnesium</keyword>
<dbReference type="HAMAP" id="MF_00118_B">
    <property type="entry name" value="EF_Tu_B"/>
    <property type="match status" value="1"/>
</dbReference>
<evidence type="ECO:0000256" key="1">
    <source>
        <dbReference type="ARBA" id="ARBA00007249"/>
    </source>
</evidence>
<name>A0A4Q7IHX9_9GAMM</name>
<evidence type="ECO:0000259" key="14">
    <source>
        <dbReference type="PROSITE" id="PS51722"/>
    </source>
</evidence>
<evidence type="ECO:0000256" key="13">
    <source>
        <dbReference type="HAMAP-Rule" id="MF_00118"/>
    </source>
</evidence>
<dbReference type="SUPFAM" id="SSF50447">
    <property type="entry name" value="Translation proteins"/>
    <property type="match status" value="1"/>
</dbReference>
<evidence type="ECO:0000256" key="12">
    <source>
        <dbReference type="ARBA" id="ARBA00064283"/>
    </source>
</evidence>
<evidence type="ECO:0000256" key="2">
    <source>
        <dbReference type="ARBA" id="ARBA00022723"/>
    </source>
</evidence>
<keyword evidence="8 13" id="KW-0342">GTP-binding</keyword>
<dbReference type="Pfam" id="PF00009">
    <property type="entry name" value="GTP_EFTU"/>
    <property type="match status" value="1"/>
</dbReference>
<dbReference type="GO" id="GO:0005829">
    <property type="term" value="C:cytosol"/>
    <property type="evidence" value="ECO:0007669"/>
    <property type="project" value="TreeGrafter"/>
</dbReference>
<dbReference type="Pfam" id="PF03144">
    <property type="entry name" value="GTP_EFTU_D2"/>
    <property type="match status" value="1"/>
</dbReference>
<dbReference type="CDD" id="cd01884">
    <property type="entry name" value="EF_Tu"/>
    <property type="match status" value="1"/>
</dbReference>
<evidence type="ECO:0000256" key="3">
    <source>
        <dbReference type="ARBA" id="ARBA00022741"/>
    </source>
</evidence>
<dbReference type="EC" id="3.6.5.3" evidence="13"/>
<evidence type="ECO:0000256" key="6">
    <source>
        <dbReference type="ARBA" id="ARBA00022842"/>
    </source>
</evidence>
<dbReference type="NCBIfam" id="NF009373">
    <property type="entry name" value="PRK12736.1"/>
    <property type="match status" value="1"/>
</dbReference>
<comment type="function">
    <text evidence="13">GTP hydrolase that promotes the GTP-dependent binding of aminoacyl-tRNA to the A-site of ribosomes during protein biosynthesis.</text>
</comment>
<dbReference type="NCBIfam" id="NF009372">
    <property type="entry name" value="PRK12735.1"/>
    <property type="match status" value="1"/>
</dbReference>
<evidence type="ECO:0000256" key="4">
    <source>
        <dbReference type="ARBA" id="ARBA00022768"/>
    </source>
</evidence>
<dbReference type="EMBL" id="PPSX01000146">
    <property type="protein sequence ID" value="RZQ51191.1"/>
    <property type="molecule type" value="Genomic_DNA"/>
</dbReference>
<evidence type="ECO:0000313" key="16">
    <source>
        <dbReference type="Proteomes" id="UP000291338"/>
    </source>
</evidence>
<dbReference type="InterPro" id="IPR041709">
    <property type="entry name" value="EF-Tu_GTP-bd"/>
</dbReference>
<evidence type="ECO:0000256" key="10">
    <source>
        <dbReference type="ARBA" id="ARBA00058140"/>
    </source>
</evidence>
<dbReference type="InterPro" id="IPR009001">
    <property type="entry name" value="Transl_elong_EF1A/Init_IF2_C"/>
</dbReference>
<dbReference type="PRINTS" id="PR00315">
    <property type="entry name" value="ELONGATNFCT"/>
</dbReference>
<dbReference type="FunFam" id="3.40.50.300:FF:000003">
    <property type="entry name" value="Elongation factor Tu"/>
    <property type="match status" value="1"/>
</dbReference>
<dbReference type="NCBIfam" id="TIGR00485">
    <property type="entry name" value="EF-Tu"/>
    <property type="match status" value="1"/>
</dbReference>
<keyword evidence="3 13" id="KW-0547">Nucleotide-binding</keyword>